<dbReference type="InterPro" id="IPR023395">
    <property type="entry name" value="MCP_dom_sf"/>
</dbReference>
<keyword evidence="4 8" id="KW-0812">Transmembrane</keyword>
<reference evidence="11 12" key="1">
    <citation type="journal article" date="2016" name="Mol. Biol. Evol.">
        <title>Genome-Wide Survey of Gut Fungi (Harpellales) Reveals the First Horizontally Transferred Ubiquitin Gene from a Mosquito Host.</title>
        <authorList>
            <person name="Wang Y."/>
            <person name="White M.M."/>
            <person name="Kvist S."/>
            <person name="Moncalvo J.M."/>
        </authorList>
    </citation>
    <scope>NUCLEOTIDE SEQUENCE [LARGE SCALE GENOMIC DNA]</scope>
    <source>
        <strain evidence="11 12">ALG-7-W6</strain>
    </source>
</reference>
<dbReference type="PROSITE" id="PS50920">
    <property type="entry name" value="SOLCAR"/>
    <property type="match status" value="1"/>
</dbReference>
<dbReference type="Pfam" id="PF00153">
    <property type="entry name" value="Mito_carr"/>
    <property type="match status" value="1"/>
</dbReference>
<comment type="similarity">
    <text evidence="2 9">Belongs to the mitochondrial carrier (TC 2.A.29) family.</text>
</comment>
<keyword evidence="3 9" id="KW-0813">Transport</keyword>
<name>A0A1R0H341_9FUNG</name>
<feature type="transmembrane region" description="Helical" evidence="10">
    <location>
        <begin position="16"/>
        <end position="37"/>
    </location>
</feature>
<keyword evidence="12" id="KW-1185">Reference proteome</keyword>
<sequence length="152" mass="16394">MVEIHEYEELPASNSIYMHLGAGAAAGIMEHVIMYPFDSIKTRMQLVGTGKGLFDFGLVQSFRVVTTTEGLRALWRGIGSMVLGAGPAHALYFATYEHVKDLLTNGDDSKMNPVSAGIAGGVGTILSDMLMNPFDGNFFSTPTFPPSILKTF</sequence>
<evidence type="ECO:0000256" key="3">
    <source>
        <dbReference type="ARBA" id="ARBA00022448"/>
    </source>
</evidence>
<dbReference type="Proteomes" id="UP000187455">
    <property type="component" value="Unassembled WGS sequence"/>
</dbReference>
<comment type="subcellular location">
    <subcellularLocation>
        <location evidence="1">Mitochondrion membrane</location>
        <topology evidence="1">Multi-pass membrane protein</topology>
    </subcellularLocation>
</comment>
<evidence type="ECO:0000313" key="12">
    <source>
        <dbReference type="Proteomes" id="UP000187455"/>
    </source>
</evidence>
<evidence type="ECO:0000256" key="6">
    <source>
        <dbReference type="ARBA" id="ARBA00023128"/>
    </source>
</evidence>
<protein>
    <submittedName>
        <fullName evidence="11">Mitochondrial RNA-splicing protein MRS3</fullName>
    </submittedName>
</protein>
<evidence type="ECO:0000256" key="8">
    <source>
        <dbReference type="PROSITE-ProRule" id="PRU00282"/>
    </source>
</evidence>
<feature type="repeat" description="Solcar" evidence="8">
    <location>
        <begin position="14"/>
        <end position="102"/>
    </location>
</feature>
<keyword evidence="6" id="KW-0496">Mitochondrion</keyword>
<dbReference type="SUPFAM" id="SSF103506">
    <property type="entry name" value="Mitochondrial carrier"/>
    <property type="match status" value="1"/>
</dbReference>
<evidence type="ECO:0000256" key="7">
    <source>
        <dbReference type="ARBA" id="ARBA00023136"/>
    </source>
</evidence>
<dbReference type="Gene3D" id="1.50.40.10">
    <property type="entry name" value="Mitochondrial carrier domain"/>
    <property type="match status" value="1"/>
</dbReference>
<dbReference type="AlphaFoldDB" id="A0A1R0H341"/>
<keyword evidence="7 8" id="KW-0472">Membrane</keyword>
<organism evidence="11 12">
    <name type="scientific">Smittium mucronatum</name>
    <dbReference type="NCBI Taxonomy" id="133383"/>
    <lineage>
        <taxon>Eukaryota</taxon>
        <taxon>Fungi</taxon>
        <taxon>Fungi incertae sedis</taxon>
        <taxon>Zoopagomycota</taxon>
        <taxon>Kickxellomycotina</taxon>
        <taxon>Harpellomycetes</taxon>
        <taxon>Harpellales</taxon>
        <taxon>Legeriomycetaceae</taxon>
        <taxon>Smittium</taxon>
    </lineage>
</organism>
<evidence type="ECO:0000256" key="1">
    <source>
        <dbReference type="ARBA" id="ARBA00004225"/>
    </source>
</evidence>
<evidence type="ECO:0000256" key="10">
    <source>
        <dbReference type="SAM" id="Phobius"/>
    </source>
</evidence>
<comment type="caution">
    <text evidence="11">The sequence shown here is derived from an EMBL/GenBank/DDBJ whole genome shotgun (WGS) entry which is preliminary data.</text>
</comment>
<gene>
    <name evidence="11" type="ORF">AYI68_g2319</name>
</gene>
<dbReference type="GO" id="GO:0031966">
    <property type="term" value="C:mitochondrial membrane"/>
    <property type="evidence" value="ECO:0007669"/>
    <property type="project" value="UniProtKB-SubCell"/>
</dbReference>
<proteinExistence type="inferred from homology"/>
<evidence type="ECO:0000256" key="9">
    <source>
        <dbReference type="RuleBase" id="RU000488"/>
    </source>
</evidence>
<dbReference type="InterPro" id="IPR018108">
    <property type="entry name" value="MCP_transmembrane"/>
</dbReference>
<dbReference type="STRING" id="133383.A0A1R0H341"/>
<evidence type="ECO:0000256" key="2">
    <source>
        <dbReference type="ARBA" id="ARBA00006375"/>
    </source>
</evidence>
<dbReference type="GO" id="GO:0015093">
    <property type="term" value="F:ferrous iron transmembrane transporter activity"/>
    <property type="evidence" value="ECO:0007669"/>
    <property type="project" value="TreeGrafter"/>
</dbReference>
<dbReference type="EMBL" id="LSSL01000857">
    <property type="protein sequence ID" value="OLY83538.1"/>
    <property type="molecule type" value="Genomic_DNA"/>
</dbReference>
<evidence type="ECO:0000256" key="4">
    <source>
        <dbReference type="ARBA" id="ARBA00022692"/>
    </source>
</evidence>
<evidence type="ECO:0000256" key="5">
    <source>
        <dbReference type="ARBA" id="ARBA00022989"/>
    </source>
</evidence>
<dbReference type="PANTHER" id="PTHR45758:SF4">
    <property type="entry name" value="MITOFERRIN-1"/>
    <property type="match status" value="1"/>
</dbReference>
<keyword evidence="5 10" id="KW-1133">Transmembrane helix</keyword>
<dbReference type="OrthoDB" id="43906at2759"/>
<evidence type="ECO:0000313" key="11">
    <source>
        <dbReference type="EMBL" id="OLY83538.1"/>
    </source>
</evidence>
<dbReference type="PANTHER" id="PTHR45758">
    <property type="entry name" value="MITOFERRIN-1-RELATED"/>
    <property type="match status" value="1"/>
</dbReference>
<dbReference type="GO" id="GO:0048250">
    <property type="term" value="P:iron import into the mitochondrion"/>
    <property type="evidence" value="ECO:0007669"/>
    <property type="project" value="TreeGrafter"/>
</dbReference>
<accession>A0A1R0H341</accession>